<dbReference type="InterPro" id="IPR036873">
    <property type="entry name" value="Rhodanese-like_dom_sf"/>
</dbReference>
<dbReference type="EC" id="2.9.1.-" evidence="2"/>
<dbReference type="InterPro" id="IPR017582">
    <property type="entry name" value="SelU"/>
</dbReference>
<keyword evidence="2" id="KW-0808">Transferase</keyword>
<sequence>MGRPGAVVIDLRAPSEFAVDHLPGAVNVPLFEDQTRSFVGLLYKQFSPEAAFQEGRDG</sequence>
<dbReference type="PROSITE" id="PS00380">
    <property type="entry name" value="RHODANESE_1"/>
    <property type="match status" value="1"/>
</dbReference>
<name>A0A518EKY8_9BACT</name>
<dbReference type="GO" id="GO:0004792">
    <property type="term" value="F:thiosulfate-cyanide sulfurtransferase activity"/>
    <property type="evidence" value="ECO:0007669"/>
    <property type="project" value="InterPro"/>
</dbReference>
<evidence type="ECO:0000313" key="2">
    <source>
        <dbReference type="EMBL" id="QDV04750.1"/>
    </source>
</evidence>
<dbReference type="AlphaFoldDB" id="A0A518EKY8"/>
<dbReference type="Proteomes" id="UP000320390">
    <property type="component" value="Chromosome"/>
</dbReference>
<dbReference type="GO" id="GO:0002098">
    <property type="term" value="P:tRNA wobble uridine modification"/>
    <property type="evidence" value="ECO:0007669"/>
    <property type="project" value="InterPro"/>
</dbReference>
<protein>
    <submittedName>
        <fullName evidence="2">tRNA 2-selenouridine synthase</fullName>
        <ecNumber evidence="2">2.9.1.-</ecNumber>
    </submittedName>
</protein>
<dbReference type="OrthoDB" id="9808735at2"/>
<dbReference type="InterPro" id="IPR001307">
    <property type="entry name" value="Thiosulphate_STrfase_CS"/>
</dbReference>
<dbReference type="SUPFAM" id="SSF52821">
    <property type="entry name" value="Rhodanese/Cell cycle control phosphatase"/>
    <property type="match status" value="1"/>
</dbReference>
<gene>
    <name evidence="2" type="primary">selU_1</name>
    <name evidence="2" type="ORF">Poly30_02430</name>
</gene>
<organism evidence="2 3">
    <name type="scientific">Saltatorellus ferox</name>
    <dbReference type="NCBI Taxonomy" id="2528018"/>
    <lineage>
        <taxon>Bacteria</taxon>
        <taxon>Pseudomonadati</taxon>
        <taxon>Planctomycetota</taxon>
        <taxon>Planctomycetia</taxon>
        <taxon>Planctomycetia incertae sedis</taxon>
        <taxon>Saltatorellus</taxon>
    </lineage>
</organism>
<evidence type="ECO:0000259" key="1">
    <source>
        <dbReference type="PROSITE" id="PS50206"/>
    </source>
</evidence>
<dbReference type="Pfam" id="PF00581">
    <property type="entry name" value="Rhodanese"/>
    <property type="match status" value="1"/>
</dbReference>
<evidence type="ECO:0000313" key="3">
    <source>
        <dbReference type="Proteomes" id="UP000320390"/>
    </source>
</evidence>
<keyword evidence="3" id="KW-1185">Reference proteome</keyword>
<feature type="domain" description="Rhodanese" evidence="1">
    <location>
        <begin position="2"/>
        <end position="30"/>
    </location>
</feature>
<accession>A0A518EKY8</accession>
<dbReference type="PANTHER" id="PTHR30401">
    <property type="entry name" value="TRNA 2-SELENOURIDINE SYNTHASE"/>
    <property type="match status" value="1"/>
</dbReference>
<dbReference type="PANTHER" id="PTHR30401:SF0">
    <property type="entry name" value="TRNA 2-SELENOURIDINE SYNTHASE"/>
    <property type="match status" value="1"/>
</dbReference>
<proteinExistence type="predicted"/>
<dbReference type="PROSITE" id="PS50206">
    <property type="entry name" value="RHODANESE_3"/>
    <property type="match status" value="1"/>
</dbReference>
<dbReference type="InterPro" id="IPR001763">
    <property type="entry name" value="Rhodanese-like_dom"/>
</dbReference>
<dbReference type="GO" id="GO:0043828">
    <property type="term" value="F:tRNA 2-selenouridine synthase activity"/>
    <property type="evidence" value="ECO:0007669"/>
    <property type="project" value="InterPro"/>
</dbReference>
<dbReference type="EMBL" id="CP036434">
    <property type="protein sequence ID" value="QDV04750.1"/>
    <property type="molecule type" value="Genomic_DNA"/>
</dbReference>
<dbReference type="Gene3D" id="3.40.250.10">
    <property type="entry name" value="Rhodanese-like domain"/>
    <property type="match status" value="1"/>
</dbReference>
<reference evidence="2 3" key="1">
    <citation type="submission" date="2019-02" db="EMBL/GenBank/DDBJ databases">
        <title>Deep-cultivation of Planctomycetes and their phenomic and genomic characterization uncovers novel biology.</title>
        <authorList>
            <person name="Wiegand S."/>
            <person name="Jogler M."/>
            <person name="Boedeker C."/>
            <person name="Pinto D."/>
            <person name="Vollmers J."/>
            <person name="Rivas-Marin E."/>
            <person name="Kohn T."/>
            <person name="Peeters S.H."/>
            <person name="Heuer A."/>
            <person name="Rast P."/>
            <person name="Oberbeckmann S."/>
            <person name="Bunk B."/>
            <person name="Jeske O."/>
            <person name="Meyerdierks A."/>
            <person name="Storesund J.E."/>
            <person name="Kallscheuer N."/>
            <person name="Luecker S."/>
            <person name="Lage O.M."/>
            <person name="Pohl T."/>
            <person name="Merkel B.J."/>
            <person name="Hornburger P."/>
            <person name="Mueller R.-W."/>
            <person name="Bruemmer F."/>
            <person name="Labrenz M."/>
            <person name="Spormann A.M."/>
            <person name="Op den Camp H."/>
            <person name="Overmann J."/>
            <person name="Amann R."/>
            <person name="Jetten M.S.M."/>
            <person name="Mascher T."/>
            <person name="Medema M.H."/>
            <person name="Devos D.P."/>
            <person name="Kaster A.-K."/>
            <person name="Ovreas L."/>
            <person name="Rohde M."/>
            <person name="Galperin M.Y."/>
            <person name="Jogler C."/>
        </authorList>
    </citation>
    <scope>NUCLEOTIDE SEQUENCE [LARGE SCALE GENOMIC DNA]</scope>
    <source>
        <strain evidence="2 3">Poly30</strain>
    </source>
</reference>